<proteinExistence type="predicted"/>
<dbReference type="Proteomes" id="UP000469950">
    <property type="component" value="Unassembled WGS sequence"/>
</dbReference>
<evidence type="ECO:0000313" key="5">
    <source>
        <dbReference type="EMBL" id="KAE8546173.1"/>
    </source>
</evidence>
<evidence type="ECO:0000256" key="2">
    <source>
        <dbReference type="ARBA" id="ARBA00022722"/>
    </source>
</evidence>
<dbReference type="GO" id="GO:0003676">
    <property type="term" value="F:nucleic acid binding"/>
    <property type="evidence" value="ECO:0007669"/>
    <property type="project" value="InterPro"/>
</dbReference>
<protein>
    <recommendedName>
        <fullName evidence="4">VRR-NUC domain-containing protein</fullName>
    </recommendedName>
</protein>
<comment type="caution">
    <text evidence="5">The sequence shown here is derived from an EMBL/GenBank/DDBJ whole genome shotgun (WGS) entry which is preliminary data.</text>
</comment>
<dbReference type="GO" id="GO:0016788">
    <property type="term" value="F:hydrolase activity, acting on ester bonds"/>
    <property type="evidence" value="ECO:0007669"/>
    <property type="project" value="InterPro"/>
</dbReference>
<dbReference type="RefSeq" id="WP_227548861.1">
    <property type="nucleotide sequence ID" value="NZ_WBMP01000005.1"/>
</dbReference>
<feature type="domain" description="VRR-NUC" evidence="4">
    <location>
        <begin position="24"/>
        <end position="109"/>
    </location>
</feature>
<evidence type="ECO:0000259" key="4">
    <source>
        <dbReference type="SMART" id="SM00990"/>
    </source>
</evidence>
<dbReference type="InterPro" id="IPR011856">
    <property type="entry name" value="tRNA_endonuc-like_dom_sf"/>
</dbReference>
<dbReference type="SMART" id="SM00990">
    <property type="entry name" value="VRR_NUC"/>
    <property type="match status" value="1"/>
</dbReference>
<gene>
    <name evidence="5" type="ORF">F6453_1419</name>
</gene>
<keyword evidence="2" id="KW-0540">Nuclease</keyword>
<reference evidence="5 6" key="1">
    <citation type="submission" date="2019-10" db="EMBL/GenBank/DDBJ databases">
        <title>Draft genome sequence of Marinobacter hydrocarbonoclasticus NCT7M from the microbiome of the marine copepod.</title>
        <authorList>
            <person name="Nuttall R."/>
            <person name="Sharma G."/>
            <person name="Moisander P."/>
        </authorList>
    </citation>
    <scope>NUCLEOTIDE SEQUENCE [LARGE SCALE GENOMIC DNA]</scope>
    <source>
        <strain evidence="5 6">NCT7M</strain>
    </source>
</reference>
<dbReference type="GO" id="GO:0004518">
    <property type="term" value="F:nuclease activity"/>
    <property type="evidence" value="ECO:0007669"/>
    <property type="project" value="UniProtKB-KW"/>
</dbReference>
<comment type="cofactor">
    <cofactor evidence="1">
        <name>Mg(2+)</name>
        <dbReference type="ChEBI" id="CHEBI:18420"/>
    </cofactor>
</comment>
<dbReference type="AlphaFoldDB" id="A0A833NBB6"/>
<name>A0A833NBB6_MARNT</name>
<dbReference type="EMBL" id="WBMP01000005">
    <property type="protein sequence ID" value="KAE8546173.1"/>
    <property type="molecule type" value="Genomic_DNA"/>
</dbReference>
<evidence type="ECO:0000256" key="3">
    <source>
        <dbReference type="ARBA" id="ARBA00022801"/>
    </source>
</evidence>
<sequence>MLDDEPMIELEGDRKKGKVEKRKLLERDIENAVCKYARDRYGMKAEKFTSPGRRAVPDRLFTVPCRRQGGFLFFIEFKAPGKKPTEKQERDHEERRQMGCKVFVVDDIDRGKKIVDAMYAFASEL</sequence>
<accession>A0A833NBB6</accession>
<dbReference type="Gene3D" id="3.40.1350.10">
    <property type="match status" value="1"/>
</dbReference>
<evidence type="ECO:0000256" key="1">
    <source>
        <dbReference type="ARBA" id="ARBA00001946"/>
    </source>
</evidence>
<dbReference type="InterPro" id="IPR014883">
    <property type="entry name" value="VRR_NUC"/>
</dbReference>
<organism evidence="5 6">
    <name type="scientific">Marinobacter nauticus</name>
    <name type="common">Marinobacter hydrocarbonoclasticus</name>
    <name type="synonym">Marinobacter aquaeolei</name>
    <dbReference type="NCBI Taxonomy" id="2743"/>
    <lineage>
        <taxon>Bacteria</taxon>
        <taxon>Pseudomonadati</taxon>
        <taxon>Pseudomonadota</taxon>
        <taxon>Gammaproteobacteria</taxon>
        <taxon>Pseudomonadales</taxon>
        <taxon>Marinobacteraceae</taxon>
        <taxon>Marinobacter</taxon>
    </lineage>
</organism>
<keyword evidence="3" id="KW-0378">Hydrolase</keyword>
<evidence type="ECO:0000313" key="6">
    <source>
        <dbReference type="Proteomes" id="UP000469950"/>
    </source>
</evidence>